<dbReference type="Proteomes" id="UP000432089">
    <property type="component" value="Unassembled WGS sequence"/>
</dbReference>
<evidence type="ECO:0000313" key="3">
    <source>
        <dbReference type="Proteomes" id="UP000432089"/>
    </source>
</evidence>
<reference evidence="2 3" key="1">
    <citation type="submission" date="2019-09" db="EMBL/GenBank/DDBJ databases">
        <title>YIM 132180 draft genome.</title>
        <authorList>
            <person name="Zhang K."/>
        </authorList>
    </citation>
    <scope>NUCLEOTIDE SEQUENCE [LARGE SCALE GENOMIC DNA]</scope>
    <source>
        <strain evidence="2 3">YIM 132180</strain>
    </source>
</reference>
<dbReference type="GO" id="GO:0016491">
    <property type="term" value="F:oxidoreductase activity"/>
    <property type="evidence" value="ECO:0007669"/>
    <property type="project" value="UniProtKB-ARBA"/>
</dbReference>
<comment type="similarity">
    <text evidence="1">Belongs to the ornithine cyclodeaminase/mu-crystallin family.</text>
</comment>
<organism evidence="2 3">
    <name type="scientific">Plantimonas leprariae</name>
    <dbReference type="NCBI Taxonomy" id="2615207"/>
    <lineage>
        <taxon>Bacteria</taxon>
        <taxon>Pseudomonadati</taxon>
        <taxon>Pseudomonadota</taxon>
        <taxon>Alphaproteobacteria</taxon>
        <taxon>Hyphomicrobiales</taxon>
        <taxon>Aurantimonadaceae</taxon>
        <taxon>Plantimonas</taxon>
    </lineage>
</organism>
<gene>
    <name evidence="2" type="ORF">F6X38_01960</name>
</gene>
<dbReference type="InterPro" id="IPR023401">
    <property type="entry name" value="ODC_N"/>
</dbReference>
<dbReference type="PIRSF" id="PIRSF001439">
    <property type="entry name" value="CryM"/>
    <property type="match status" value="1"/>
</dbReference>
<dbReference type="Pfam" id="PF02423">
    <property type="entry name" value="OCD_Mu_crystall"/>
    <property type="match status" value="1"/>
</dbReference>
<accession>A0A7V7U206</accession>
<evidence type="ECO:0000313" key="2">
    <source>
        <dbReference type="EMBL" id="KAB0682868.1"/>
    </source>
</evidence>
<dbReference type="RefSeq" id="WP_150967841.1">
    <property type="nucleotide sequence ID" value="NZ_VZDO01000001.1"/>
</dbReference>
<proteinExistence type="inferred from homology"/>
<dbReference type="PANTHER" id="PTHR13812">
    <property type="entry name" value="KETIMINE REDUCTASE MU-CRYSTALLIN"/>
    <property type="match status" value="1"/>
</dbReference>
<dbReference type="Gene3D" id="3.30.1780.10">
    <property type="entry name" value="ornithine cyclodeaminase, domain 1"/>
    <property type="match status" value="1"/>
</dbReference>
<comment type="caution">
    <text evidence="2">The sequence shown here is derived from an EMBL/GenBank/DDBJ whole genome shotgun (WGS) entry which is preliminary data.</text>
</comment>
<dbReference type="PANTHER" id="PTHR13812:SF19">
    <property type="entry name" value="KETIMINE REDUCTASE MU-CRYSTALLIN"/>
    <property type="match status" value="1"/>
</dbReference>
<dbReference type="GO" id="GO:0019752">
    <property type="term" value="P:carboxylic acid metabolic process"/>
    <property type="evidence" value="ECO:0007669"/>
    <property type="project" value="UniProtKB-ARBA"/>
</dbReference>
<dbReference type="Gene3D" id="3.40.50.720">
    <property type="entry name" value="NAD(P)-binding Rossmann-like Domain"/>
    <property type="match status" value="1"/>
</dbReference>
<dbReference type="InterPro" id="IPR036291">
    <property type="entry name" value="NAD(P)-bd_dom_sf"/>
</dbReference>
<protein>
    <submittedName>
        <fullName evidence="2">Ornithine cyclodeaminase family protein</fullName>
    </submittedName>
</protein>
<dbReference type="InterPro" id="IPR003462">
    <property type="entry name" value="ODC_Mu_crystall"/>
</dbReference>
<dbReference type="FunFam" id="3.40.50.720:FF:000311">
    <property type="entry name" value="Ornithine cyclodeaminase"/>
    <property type="match status" value="1"/>
</dbReference>
<dbReference type="EMBL" id="VZDO01000001">
    <property type="protein sequence ID" value="KAB0682868.1"/>
    <property type="molecule type" value="Genomic_DNA"/>
</dbReference>
<evidence type="ECO:0000256" key="1">
    <source>
        <dbReference type="ARBA" id="ARBA00008903"/>
    </source>
</evidence>
<dbReference type="AlphaFoldDB" id="A0A7V7U206"/>
<dbReference type="NCBIfam" id="NF004793">
    <property type="entry name" value="PRK06141.1"/>
    <property type="match status" value="1"/>
</dbReference>
<name>A0A7V7U206_9HYPH</name>
<dbReference type="SUPFAM" id="SSF51735">
    <property type="entry name" value="NAD(P)-binding Rossmann-fold domains"/>
    <property type="match status" value="1"/>
</dbReference>
<keyword evidence="3" id="KW-1185">Reference proteome</keyword>
<sequence>MRIVSAADVDRLLDFPRLIAALRSAFAGAVVQPVRHHHRIERNGEAADSTLLLMPAWTDFRRKANGYAGVKIVSVSPDNAAVGLPSVLGSYLLLDGATLQPVALVDGPSLTAWRTAAASALAATFLARKDSATHLVIGAGAMAPFLIRAMRAVRPIRRTLIWNRSPERVEALVTQLGEAGIAVEAAPDLDAAVAGADVVSAATLSREALVRGRFLEPGTHVDLVGAFAPDMRESDDEAVRRARVFVDTRDGALTEGGDLVQAVAAGAFEASRVVADLFELCRGTASGRESAGEITLFKSTGAALEDLAAAVLVFESLEDQATASVSPSP</sequence>
<dbReference type="GO" id="GO:0005737">
    <property type="term" value="C:cytoplasm"/>
    <property type="evidence" value="ECO:0007669"/>
    <property type="project" value="TreeGrafter"/>
</dbReference>